<dbReference type="AlphaFoldDB" id="A0A0D3ATY3"/>
<dbReference type="Proteomes" id="UP000032141">
    <property type="component" value="Chromosome C2"/>
</dbReference>
<evidence type="ECO:0000313" key="2">
    <source>
        <dbReference type="EnsemblPlants" id="Bo2g120920.1"/>
    </source>
</evidence>
<evidence type="ECO:0000256" key="1">
    <source>
        <dbReference type="SAM" id="MobiDB-lite"/>
    </source>
</evidence>
<protein>
    <submittedName>
        <fullName evidence="2">Uncharacterized protein</fullName>
    </submittedName>
</protein>
<accession>A0A0D3ATY3</accession>
<name>A0A0D3ATY3_BRAOL</name>
<feature type="compositionally biased region" description="Basic and acidic residues" evidence="1">
    <location>
        <begin position="19"/>
        <end position="30"/>
    </location>
</feature>
<dbReference type="EnsemblPlants" id="Bo2g120920.1">
    <property type="protein sequence ID" value="Bo2g120920.1"/>
    <property type="gene ID" value="Bo2g120920"/>
</dbReference>
<sequence length="172" mass="19521">MLFSLASGVEAMVSAETSKQVKSEPTEKIPTRSSKSSIQPSRCLPTLDITQRSGAAIVEPNEAREILQVRSLFLQKRGTTYDLIHLERVTYRNEDVTHQIFITENTSNKEDEETKIEVPMLPNQVIVHKNPSPENVIAGVFDERVTRKKKIDSKEMNGAFTRLQVWDMVPRP</sequence>
<feature type="region of interest" description="Disordered" evidence="1">
    <location>
        <begin position="14"/>
        <end position="41"/>
    </location>
</feature>
<reference evidence="2" key="2">
    <citation type="submission" date="2015-03" db="UniProtKB">
        <authorList>
            <consortium name="EnsemblPlants"/>
        </authorList>
    </citation>
    <scope>IDENTIFICATION</scope>
</reference>
<dbReference type="HOGENOM" id="CLU_1557409_0_0_1"/>
<dbReference type="Gramene" id="Bo2g120920.1">
    <property type="protein sequence ID" value="Bo2g120920.1"/>
    <property type="gene ID" value="Bo2g120920"/>
</dbReference>
<proteinExistence type="predicted"/>
<organism evidence="2 3">
    <name type="scientific">Brassica oleracea var. oleracea</name>
    <dbReference type="NCBI Taxonomy" id="109376"/>
    <lineage>
        <taxon>Eukaryota</taxon>
        <taxon>Viridiplantae</taxon>
        <taxon>Streptophyta</taxon>
        <taxon>Embryophyta</taxon>
        <taxon>Tracheophyta</taxon>
        <taxon>Spermatophyta</taxon>
        <taxon>Magnoliopsida</taxon>
        <taxon>eudicotyledons</taxon>
        <taxon>Gunneridae</taxon>
        <taxon>Pentapetalae</taxon>
        <taxon>rosids</taxon>
        <taxon>malvids</taxon>
        <taxon>Brassicales</taxon>
        <taxon>Brassicaceae</taxon>
        <taxon>Brassiceae</taxon>
        <taxon>Brassica</taxon>
    </lineage>
</organism>
<feature type="compositionally biased region" description="Polar residues" evidence="1">
    <location>
        <begin position="31"/>
        <end position="40"/>
    </location>
</feature>
<reference evidence="2 3" key="1">
    <citation type="journal article" date="2014" name="Genome Biol.">
        <title>Transcriptome and methylome profiling reveals relics of genome dominance in the mesopolyploid Brassica oleracea.</title>
        <authorList>
            <person name="Parkin I.A."/>
            <person name="Koh C."/>
            <person name="Tang H."/>
            <person name="Robinson S.J."/>
            <person name="Kagale S."/>
            <person name="Clarke W.E."/>
            <person name="Town C.D."/>
            <person name="Nixon J."/>
            <person name="Krishnakumar V."/>
            <person name="Bidwell S.L."/>
            <person name="Denoeud F."/>
            <person name="Belcram H."/>
            <person name="Links M.G."/>
            <person name="Just J."/>
            <person name="Clarke C."/>
            <person name="Bender T."/>
            <person name="Huebert T."/>
            <person name="Mason A.S."/>
            <person name="Pires J.C."/>
            <person name="Barker G."/>
            <person name="Moore J."/>
            <person name="Walley P.G."/>
            <person name="Manoli S."/>
            <person name="Batley J."/>
            <person name="Edwards D."/>
            <person name="Nelson M.N."/>
            <person name="Wang X."/>
            <person name="Paterson A.H."/>
            <person name="King G."/>
            <person name="Bancroft I."/>
            <person name="Chalhoub B."/>
            <person name="Sharpe A.G."/>
        </authorList>
    </citation>
    <scope>NUCLEOTIDE SEQUENCE</scope>
    <source>
        <strain evidence="2 3">cv. TO1000</strain>
    </source>
</reference>
<keyword evidence="3" id="KW-1185">Reference proteome</keyword>
<evidence type="ECO:0000313" key="3">
    <source>
        <dbReference type="Proteomes" id="UP000032141"/>
    </source>
</evidence>